<name>S7QCW0_GLOTA</name>
<feature type="compositionally biased region" description="Polar residues" evidence="1">
    <location>
        <begin position="296"/>
        <end position="312"/>
    </location>
</feature>
<feature type="compositionally biased region" description="Basic and acidic residues" evidence="1">
    <location>
        <begin position="223"/>
        <end position="238"/>
    </location>
</feature>
<proteinExistence type="predicted"/>
<dbReference type="RefSeq" id="XP_007864352.1">
    <property type="nucleotide sequence ID" value="XM_007866161.1"/>
</dbReference>
<evidence type="ECO:0000256" key="1">
    <source>
        <dbReference type="SAM" id="MobiDB-lite"/>
    </source>
</evidence>
<dbReference type="Proteomes" id="UP000030669">
    <property type="component" value="Unassembled WGS sequence"/>
</dbReference>
<dbReference type="KEGG" id="gtr:GLOTRDRAFT_92327"/>
<evidence type="ECO:0000313" key="2">
    <source>
        <dbReference type="EMBL" id="EPQ57218.1"/>
    </source>
</evidence>
<keyword evidence="3" id="KW-1185">Reference proteome</keyword>
<protein>
    <submittedName>
        <fullName evidence="2">Uncharacterized protein</fullName>
    </submittedName>
</protein>
<feature type="region of interest" description="Disordered" evidence="1">
    <location>
        <begin position="45"/>
        <end position="348"/>
    </location>
</feature>
<dbReference type="STRING" id="670483.S7QCW0"/>
<sequence length="404" mass="43368">MGKTKWADVAPKIQGVSNAIHESFRTEEEAIAVYERSERAGVVRAIGRGGRTVTTAAPPIAGTSHRQEVPTDRTSSSPPTGLTQYGTQNSTPARSSPGPPPPAQQPVVPAMSSTSPRVASRARSSGNQVEGQHSILQTMTKEPHSPPREGHRHCTHGGRLTPEHRLPVRQGERQHSYPRVAKTEPRSPRVEVQRCEAHTSNAKPRSPATRVHANSPSTAQRGEPSRPRTEPESPKPEDTPTTETLSPLLELRSSVSLPSVRSSPASLPRRTESELASSPASSHSSCRCSCHRRSRTNATPGTARTRTSSSVAVPSPPQGVVPTEPNTPLPTPSRHGDAPLPSPSRSRHIDLNALGLSQPIHVRNTSYHDAFDPRSPIARSTSLPMEASHRPVFGRPSPTLASQA</sequence>
<feature type="compositionally biased region" description="Low complexity" evidence="1">
    <location>
        <begin position="239"/>
        <end position="268"/>
    </location>
</feature>
<feature type="compositionally biased region" description="Polar residues" evidence="1">
    <location>
        <begin position="72"/>
        <end position="91"/>
    </location>
</feature>
<feature type="compositionally biased region" description="Polar residues" evidence="1">
    <location>
        <begin position="111"/>
        <end position="140"/>
    </location>
</feature>
<feature type="compositionally biased region" description="Low complexity" evidence="1">
    <location>
        <begin position="276"/>
        <end position="286"/>
    </location>
</feature>
<feature type="region of interest" description="Disordered" evidence="1">
    <location>
        <begin position="366"/>
        <end position="404"/>
    </location>
</feature>
<dbReference type="OrthoDB" id="3270485at2759"/>
<reference evidence="2 3" key="1">
    <citation type="journal article" date="2012" name="Science">
        <title>The Paleozoic origin of enzymatic lignin decomposition reconstructed from 31 fungal genomes.</title>
        <authorList>
            <person name="Floudas D."/>
            <person name="Binder M."/>
            <person name="Riley R."/>
            <person name="Barry K."/>
            <person name="Blanchette R.A."/>
            <person name="Henrissat B."/>
            <person name="Martinez A.T."/>
            <person name="Otillar R."/>
            <person name="Spatafora J.W."/>
            <person name="Yadav J.S."/>
            <person name="Aerts A."/>
            <person name="Benoit I."/>
            <person name="Boyd A."/>
            <person name="Carlson A."/>
            <person name="Copeland A."/>
            <person name="Coutinho P.M."/>
            <person name="de Vries R.P."/>
            <person name="Ferreira P."/>
            <person name="Findley K."/>
            <person name="Foster B."/>
            <person name="Gaskell J."/>
            <person name="Glotzer D."/>
            <person name="Gorecki P."/>
            <person name="Heitman J."/>
            <person name="Hesse C."/>
            <person name="Hori C."/>
            <person name="Igarashi K."/>
            <person name="Jurgens J.A."/>
            <person name="Kallen N."/>
            <person name="Kersten P."/>
            <person name="Kohler A."/>
            <person name="Kuees U."/>
            <person name="Kumar T.K.A."/>
            <person name="Kuo A."/>
            <person name="LaButti K."/>
            <person name="Larrondo L.F."/>
            <person name="Lindquist E."/>
            <person name="Ling A."/>
            <person name="Lombard V."/>
            <person name="Lucas S."/>
            <person name="Lundell T."/>
            <person name="Martin R."/>
            <person name="McLaughlin D.J."/>
            <person name="Morgenstern I."/>
            <person name="Morin E."/>
            <person name="Murat C."/>
            <person name="Nagy L.G."/>
            <person name="Nolan M."/>
            <person name="Ohm R.A."/>
            <person name="Patyshakuliyeva A."/>
            <person name="Rokas A."/>
            <person name="Ruiz-Duenas F.J."/>
            <person name="Sabat G."/>
            <person name="Salamov A."/>
            <person name="Samejima M."/>
            <person name="Schmutz J."/>
            <person name="Slot J.C."/>
            <person name="St John F."/>
            <person name="Stenlid J."/>
            <person name="Sun H."/>
            <person name="Sun S."/>
            <person name="Syed K."/>
            <person name="Tsang A."/>
            <person name="Wiebenga A."/>
            <person name="Young D."/>
            <person name="Pisabarro A."/>
            <person name="Eastwood D.C."/>
            <person name="Martin F."/>
            <person name="Cullen D."/>
            <person name="Grigoriev I.V."/>
            <person name="Hibbett D.S."/>
        </authorList>
    </citation>
    <scope>NUCLEOTIDE SEQUENCE [LARGE SCALE GENOMIC DNA]</scope>
    <source>
        <strain evidence="2 3">ATCC 11539</strain>
    </source>
</reference>
<dbReference type="HOGENOM" id="CLU_681610_0_0_1"/>
<feature type="compositionally biased region" description="Pro residues" evidence="1">
    <location>
        <begin position="314"/>
        <end position="331"/>
    </location>
</feature>
<accession>S7QCW0</accession>
<feature type="compositionally biased region" description="Low complexity" evidence="1">
    <location>
        <begin position="45"/>
        <end position="57"/>
    </location>
</feature>
<dbReference type="GeneID" id="19309376"/>
<evidence type="ECO:0000313" key="3">
    <source>
        <dbReference type="Proteomes" id="UP000030669"/>
    </source>
</evidence>
<organism evidence="2 3">
    <name type="scientific">Gloeophyllum trabeum (strain ATCC 11539 / FP-39264 / Madison 617)</name>
    <name type="common">Brown rot fungus</name>
    <dbReference type="NCBI Taxonomy" id="670483"/>
    <lineage>
        <taxon>Eukaryota</taxon>
        <taxon>Fungi</taxon>
        <taxon>Dikarya</taxon>
        <taxon>Basidiomycota</taxon>
        <taxon>Agaricomycotina</taxon>
        <taxon>Agaricomycetes</taxon>
        <taxon>Gloeophyllales</taxon>
        <taxon>Gloeophyllaceae</taxon>
        <taxon>Gloeophyllum</taxon>
    </lineage>
</organism>
<dbReference type="EMBL" id="KB469299">
    <property type="protein sequence ID" value="EPQ57218.1"/>
    <property type="molecule type" value="Genomic_DNA"/>
</dbReference>
<gene>
    <name evidence="2" type="ORF">GLOTRDRAFT_92327</name>
</gene>
<dbReference type="AlphaFoldDB" id="S7QCW0"/>
<feature type="compositionally biased region" description="Basic and acidic residues" evidence="1">
    <location>
        <begin position="161"/>
        <end position="197"/>
    </location>
</feature>